<keyword evidence="1" id="KW-0812">Transmembrane</keyword>
<dbReference type="OrthoDB" id="2867752at2"/>
<keyword evidence="3" id="KW-1185">Reference proteome</keyword>
<keyword evidence="1" id="KW-0472">Membrane</keyword>
<evidence type="ECO:0000313" key="3">
    <source>
        <dbReference type="Proteomes" id="UP000076865"/>
    </source>
</evidence>
<gene>
    <name evidence="2" type="ORF">GFC30_2624</name>
</gene>
<accession>A0A161HYT9</accession>
<feature type="transmembrane region" description="Helical" evidence="1">
    <location>
        <begin position="13"/>
        <end position="31"/>
    </location>
</feature>
<dbReference type="PATRIC" id="fig|294699.3.peg.2704"/>
<keyword evidence="1" id="KW-1133">Transmembrane helix</keyword>
<dbReference type="RefSeq" id="WP_066326187.1">
    <property type="nucleotide sequence ID" value="NZ_CP015438.1"/>
</dbReference>
<dbReference type="EMBL" id="CP015438">
    <property type="protein sequence ID" value="ANB61580.1"/>
    <property type="molecule type" value="Genomic_DNA"/>
</dbReference>
<protein>
    <recommendedName>
        <fullName evidence="4">Prepilin-type N-terminal cleavage/methylation domain protein</fullName>
    </recommendedName>
</protein>
<evidence type="ECO:0000256" key="1">
    <source>
        <dbReference type="SAM" id="Phobius"/>
    </source>
</evidence>
<name>A0A161HYT9_9BACL</name>
<proteinExistence type="predicted"/>
<organism evidence="2 3">
    <name type="scientific">Anoxybacteroides amylolyticum</name>
    <dbReference type="NCBI Taxonomy" id="294699"/>
    <lineage>
        <taxon>Bacteria</taxon>
        <taxon>Bacillati</taxon>
        <taxon>Bacillota</taxon>
        <taxon>Bacilli</taxon>
        <taxon>Bacillales</taxon>
        <taxon>Anoxybacillaceae</taxon>
        <taxon>Anoxybacteroides</taxon>
    </lineage>
</organism>
<dbReference type="Proteomes" id="UP000076865">
    <property type="component" value="Chromosome"/>
</dbReference>
<evidence type="ECO:0000313" key="2">
    <source>
        <dbReference type="EMBL" id="ANB61580.1"/>
    </source>
</evidence>
<evidence type="ECO:0008006" key="4">
    <source>
        <dbReference type="Google" id="ProtNLM"/>
    </source>
</evidence>
<dbReference type="AlphaFoldDB" id="A0A161HYT9"/>
<dbReference type="KEGG" id="aamy:GFC30_2624"/>
<reference evidence="2 3" key="1">
    <citation type="journal article" date="2006" name="Syst. Appl. Microbiol.">
        <title>Anoxybacillus amylolyticus sp. nov., a thermophilic amylase producing bacterium isolated from Mount Rittmann (Antarctica).</title>
        <authorList>
            <person name="Poli A."/>
            <person name="Esposito E."/>
            <person name="Lama L."/>
            <person name="Orlando P."/>
            <person name="Nicolaus G."/>
            <person name="de Appolonia F."/>
            <person name="Gambacorta A."/>
            <person name="Nicolaus B."/>
        </authorList>
    </citation>
    <scope>NUCLEOTIDE SEQUENCE [LARGE SCALE GENOMIC DNA]</scope>
    <source>
        <strain evidence="2 3">DSM 15939</strain>
    </source>
</reference>
<sequence>MCKNCSGFTFVEALVSLAGLLVITMTLLPLLTQIMVERHNVALKNEAVQLLDAEINRDVQIDKIVTVGEVTYAISWTELGNGMKKACARWNDDMNRTVERCEYVKK</sequence>